<protein>
    <recommendedName>
        <fullName evidence="8">Phosphoribosylaminoimidazole-succinocarboxamide synthase</fullName>
        <ecNumber evidence="8">6.3.2.6</ecNumber>
    </recommendedName>
    <alternativeName>
        <fullName evidence="8">SAICAR synthetase</fullName>
    </alternativeName>
</protein>
<evidence type="ECO:0000256" key="7">
    <source>
        <dbReference type="ARBA" id="ARBA00048475"/>
    </source>
</evidence>
<keyword evidence="3 8" id="KW-0436">Ligase</keyword>
<dbReference type="AlphaFoldDB" id="A0A9D2KCU0"/>
<evidence type="ECO:0000256" key="2">
    <source>
        <dbReference type="ARBA" id="ARBA00010190"/>
    </source>
</evidence>
<dbReference type="GO" id="GO:0005524">
    <property type="term" value="F:ATP binding"/>
    <property type="evidence" value="ECO:0007669"/>
    <property type="project" value="UniProtKB-KW"/>
</dbReference>
<dbReference type="Pfam" id="PF01259">
    <property type="entry name" value="SAICAR_synt"/>
    <property type="match status" value="1"/>
</dbReference>
<dbReference type="InterPro" id="IPR018236">
    <property type="entry name" value="SAICAR_synthetase_CS"/>
</dbReference>
<evidence type="ECO:0000256" key="6">
    <source>
        <dbReference type="ARBA" id="ARBA00022840"/>
    </source>
</evidence>
<dbReference type="PANTHER" id="PTHR43700">
    <property type="entry name" value="PHOSPHORIBOSYLAMINOIMIDAZOLE-SUCCINOCARBOXAMIDE SYNTHASE"/>
    <property type="match status" value="1"/>
</dbReference>
<dbReference type="CDD" id="cd01414">
    <property type="entry name" value="SAICAR_synt_Sc"/>
    <property type="match status" value="1"/>
</dbReference>
<dbReference type="GO" id="GO:0006189">
    <property type="term" value="P:'de novo' IMP biosynthetic process"/>
    <property type="evidence" value="ECO:0007669"/>
    <property type="project" value="UniProtKB-UniRule"/>
</dbReference>
<dbReference type="PROSITE" id="PS01058">
    <property type="entry name" value="SAICAR_SYNTHETASE_2"/>
    <property type="match status" value="1"/>
</dbReference>
<accession>A0A9D2KCU0</accession>
<evidence type="ECO:0000256" key="3">
    <source>
        <dbReference type="ARBA" id="ARBA00022598"/>
    </source>
</evidence>
<evidence type="ECO:0000313" key="11">
    <source>
        <dbReference type="Proteomes" id="UP000824176"/>
    </source>
</evidence>
<dbReference type="NCBIfam" id="TIGR00081">
    <property type="entry name" value="purC"/>
    <property type="match status" value="1"/>
</dbReference>
<dbReference type="InterPro" id="IPR028923">
    <property type="entry name" value="SAICAR_synt/ADE2_N"/>
</dbReference>
<dbReference type="NCBIfam" id="NF010568">
    <property type="entry name" value="PRK13961.1"/>
    <property type="match status" value="1"/>
</dbReference>
<dbReference type="FunFam" id="3.30.470.20:FF:000015">
    <property type="entry name" value="Phosphoribosylaminoimidazole-succinocarboxamide synthase"/>
    <property type="match status" value="1"/>
</dbReference>
<dbReference type="GO" id="GO:0004639">
    <property type="term" value="F:phosphoribosylaminoimidazolesuccinocarboxamide synthase activity"/>
    <property type="evidence" value="ECO:0007669"/>
    <property type="project" value="UniProtKB-UniRule"/>
</dbReference>
<organism evidence="10 11">
    <name type="scientific">Candidatus Mucispirillum faecigallinarum</name>
    <dbReference type="NCBI Taxonomy" id="2838699"/>
    <lineage>
        <taxon>Bacteria</taxon>
        <taxon>Pseudomonadati</taxon>
        <taxon>Deferribacterota</taxon>
        <taxon>Deferribacteres</taxon>
        <taxon>Deferribacterales</taxon>
        <taxon>Mucispirillaceae</taxon>
        <taxon>Mucispirillum</taxon>
    </lineage>
</organism>
<proteinExistence type="inferred from homology"/>
<dbReference type="EMBL" id="DXAQ01000138">
    <property type="protein sequence ID" value="HIZ90127.1"/>
    <property type="molecule type" value="Genomic_DNA"/>
</dbReference>
<dbReference type="InterPro" id="IPR001636">
    <property type="entry name" value="SAICAR_synth"/>
</dbReference>
<dbReference type="PANTHER" id="PTHR43700:SF1">
    <property type="entry name" value="PHOSPHORIBOSYLAMINOIMIDAZOLE-SUCCINOCARBOXAMIDE SYNTHASE"/>
    <property type="match status" value="1"/>
</dbReference>
<evidence type="ECO:0000256" key="4">
    <source>
        <dbReference type="ARBA" id="ARBA00022741"/>
    </source>
</evidence>
<dbReference type="SUPFAM" id="SSF56104">
    <property type="entry name" value="SAICAR synthase-like"/>
    <property type="match status" value="1"/>
</dbReference>
<feature type="domain" description="SAICAR synthetase/ADE2 N-terminal" evidence="9">
    <location>
        <begin position="15"/>
        <end position="265"/>
    </location>
</feature>
<name>A0A9D2KCU0_9BACT</name>
<comment type="caution">
    <text evidence="10">The sequence shown here is derived from an EMBL/GenBank/DDBJ whole genome shotgun (WGS) entry which is preliminary data.</text>
</comment>
<comment type="catalytic activity">
    <reaction evidence="7 8">
        <text>5-amino-1-(5-phospho-D-ribosyl)imidazole-4-carboxylate + L-aspartate + ATP = (2S)-2-[5-amino-1-(5-phospho-beta-D-ribosyl)imidazole-4-carboxamido]succinate + ADP + phosphate + 2 H(+)</text>
        <dbReference type="Rhea" id="RHEA:22628"/>
        <dbReference type="ChEBI" id="CHEBI:15378"/>
        <dbReference type="ChEBI" id="CHEBI:29991"/>
        <dbReference type="ChEBI" id="CHEBI:30616"/>
        <dbReference type="ChEBI" id="CHEBI:43474"/>
        <dbReference type="ChEBI" id="CHEBI:58443"/>
        <dbReference type="ChEBI" id="CHEBI:77657"/>
        <dbReference type="ChEBI" id="CHEBI:456216"/>
        <dbReference type="EC" id="6.3.2.6"/>
    </reaction>
</comment>
<keyword evidence="5 8" id="KW-0658">Purine biosynthesis</keyword>
<dbReference type="EC" id="6.3.2.6" evidence="8"/>
<comment type="similarity">
    <text evidence="2 8">Belongs to the SAICAR synthetase family.</text>
</comment>
<evidence type="ECO:0000313" key="10">
    <source>
        <dbReference type="EMBL" id="HIZ90127.1"/>
    </source>
</evidence>
<keyword evidence="6 8" id="KW-0067">ATP-binding</keyword>
<evidence type="ECO:0000256" key="5">
    <source>
        <dbReference type="ARBA" id="ARBA00022755"/>
    </source>
</evidence>
<sequence length="292" mass="32957">MNIVMKTEFPDLKLVGRGKVRDIYDLGDKLLIVSTDRLSAFDVILPEGIEGKGKVLTELSKFWFNKTAHIIKNHLITTNIEEMPESVQKYKDILEGRSMLVKKAKPLLAECVVRGYITGSGMKDYLKTGSVCGIKLPAGLKEADKLPNPIFTPSTKADVGHDESISFEKMCDIVGKEYAEKMRDYTIKIYTFAADYALKKGIIIADTKLEFGLYDGEVILIDEVLTPDSSRFWFADKYKPGQVQDSMDKQIVRNYLETLDWNKQAPGPVLPENISKETSKRYREIADLLTAE</sequence>
<reference evidence="10" key="1">
    <citation type="journal article" date="2021" name="PeerJ">
        <title>Extensive microbial diversity within the chicken gut microbiome revealed by metagenomics and culture.</title>
        <authorList>
            <person name="Gilroy R."/>
            <person name="Ravi A."/>
            <person name="Getino M."/>
            <person name="Pursley I."/>
            <person name="Horton D.L."/>
            <person name="Alikhan N.F."/>
            <person name="Baker D."/>
            <person name="Gharbi K."/>
            <person name="Hall N."/>
            <person name="Watson M."/>
            <person name="Adriaenssens E.M."/>
            <person name="Foster-Nyarko E."/>
            <person name="Jarju S."/>
            <person name="Secka A."/>
            <person name="Antonio M."/>
            <person name="Oren A."/>
            <person name="Chaudhuri R.R."/>
            <person name="La Ragione R."/>
            <person name="Hildebrand F."/>
            <person name="Pallen M.J."/>
        </authorList>
    </citation>
    <scope>NUCLEOTIDE SEQUENCE</scope>
    <source>
        <strain evidence="10">ChiW4-1371</strain>
    </source>
</reference>
<reference evidence="10" key="2">
    <citation type="submission" date="2021-04" db="EMBL/GenBank/DDBJ databases">
        <authorList>
            <person name="Gilroy R."/>
        </authorList>
    </citation>
    <scope>NUCLEOTIDE SEQUENCE</scope>
    <source>
        <strain evidence="10">ChiW4-1371</strain>
    </source>
</reference>
<evidence type="ECO:0000256" key="8">
    <source>
        <dbReference type="HAMAP-Rule" id="MF_00137"/>
    </source>
</evidence>
<dbReference type="GO" id="GO:0005737">
    <property type="term" value="C:cytoplasm"/>
    <property type="evidence" value="ECO:0007669"/>
    <property type="project" value="TreeGrafter"/>
</dbReference>
<dbReference type="HAMAP" id="MF_00137">
    <property type="entry name" value="SAICAR_synth"/>
    <property type="match status" value="1"/>
</dbReference>
<evidence type="ECO:0000259" key="9">
    <source>
        <dbReference type="Pfam" id="PF01259"/>
    </source>
</evidence>
<dbReference type="Proteomes" id="UP000824176">
    <property type="component" value="Unassembled WGS sequence"/>
</dbReference>
<keyword evidence="4 8" id="KW-0547">Nucleotide-binding</keyword>
<evidence type="ECO:0000256" key="1">
    <source>
        <dbReference type="ARBA" id="ARBA00004672"/>
    </source>
</evidence>
<dbReference type="Gene3D" id="3.30.200.20">
    <property type="entry name" value="Phosphorylase Kinase, domain 1"/>
    <property type="match status" value="1"/>
</dbReference>
<comment type="pathway">
    <text evidence="1 8">Purine metabolism; IMP biosynthesis via de novo pathway; 5-amino-1-(5-phospho-D-ribosyl)imidazole-4-carboxamide from 5-amino-1-(5-phospho-D-ribosyl)imidazole-4-carboxylate: step 1/2.</text>
</comment>
<dbReference type="Gene3D" id="3.30.470.20">
    <property type="entry name" value="ATP-grasp fold, B domain"/>
    <property type="match status" value="1"/>
</dbReference>
<gene>
    <name evidence="8" type="primary">purC</name>
    <name evidence="10" type="ORF">H9804_09270</name>
</gene>